<feature type="domain" description="Transposase IS200-like" evidence="1">
    <location>
        <begin position="19"/>
        <end position="134"/>
    </location>
</feature>
<dbReference type="InterPro" id="IPR036515">
    <property type="entry name" value="Transposase_17_sf"/>
</dbReference>
<dbReference type="AlphaFoldDB" id="A0A450X2T1"/>
<accession>A0A450X2T1</accession>
<dbReference type="Gene3D" id="3.30.70.1290">
    <property type="entry name" value="Transposase IS200-like"/>
    <property type="match status" value="1"/>
</dbReference>
<dbReference type="GO" id="GO:0006313">
    <property type="term" value="P:DNA transposition"/>
    <property type="evidence" value="ECO:0007669"/>
    <property type="project" value="InterPro"/>
</dbReference>
<dbReference type="SUPFAM" id="SSF143422">
    <property type="entry name" value="Transposase IS200-like"/>
    <property type="match status" value="1"/>
</dbReference>
<dbReference type="GO" id="GO:0043565">
    <property type="term" value="F:sequence-specific DNA binding"/>
    <property type="evidence" value="ECO:0007669"/>
    <property type="project" value="TreeGrafter"/>
</dbReference>
<gene>
    <name evidence="2" type="ORF">BECKLPF1236A_GA0070988_103844</name>
    <name evidence="3" type="ORF">BECKLPF1236C_GA0070990_103784</name>
</gene>
<reference evidence="2" key="1">
    <citation type="submission" date="2019-02" db="EMBL/GenBank/DDBJ databases">
        <authorList>
            <person name="Gruber-Vodicka R. H."/>
            <person name="Seah K. B. B."/>
        </authorList>
    </citation>
    <scope>NUCLEOTIDE SEQUENCE</scope>
    <source>
        <strain evidence="2">BECK_S312</strain>
        <strain evidence="3">BECK_S426</strain>
    </source>
</reference>
<sequence>MRGTIDPGNRALRLGRSSLPHQIYLVTTVTVERQPVFLDFHAGCAAARCFGDRAILRDTHMLSWVLMPDHAHWLIQLGEKDSLSGVANRLKSASARLVNRALGKRGALWQRSFYDHALRSEEDLRKIARYIVANPVRAGLVERVGGYPFWDAVWM</sequence>
<protein>
    <submittedName>
        <fullName evidence="2">REP element-mobilizing transposase RayT</fullName>
    </submittedName>
</protein>
<dbReference type="Pfam" id="PF01797">
    <property type="entry name" value="Y1_Tnp"/>
    <property type="match status" value="1"/>
</dbReference>
<evidence type="ECO:0000313" key="2">
    <source>
        <dbReference type="EMBL" id="VFK23596.1"/>
    </source>
</evidence>
<dbReference type="PANTHER" id="PTHR36966:SF1">
    <property type="entry name" value="REP-ASSOCIATED TYROSINE TRANSPOSASE"/>
    <property type="match status" value="1"/>
</dbReference>
<evidence type="ECO:0000259" key="1">
    <source>
        <dbReference type="SMART" id="SM01321"/>
    </source>
</evidence>
<dbReference type="GO" id="GO:0004803">
    <property type="term" value="F:transposase activity"/>
    <property type="evidence" value="ECO:0007669"/>
    <property type="project" value="InterPro"/>
</dbReference>
<dbReference type="SMART" id="SM01321">
    <property type="entry name" value="Y1_Tnp"/>
    <property type="match status" value="1"/>
</dbReference>
<dbReference type="InterPro" id="IPR002686">
    <property type="entry name" value="Transposase_17"/>
</dbReference>
<evidence type="ECO:0000313" key="3">
    <source>
        <dbReference type="EMBL" id="VFK35468.1"/>
    </source>
</evidence>
<name>A0A450X2T1_9GAMM</name>
<organism evidence="2">
    <name type="scientific">Candidatus Kentrum sp. LPFa</name>
    <dbReference type="NCBI Taxonomy" id="2126335"/>
    <lineage>
        <taxon>Bacteria</taxon>
        <taxon>Pseudomonadati</taxon>
        <taxon>Pseudomonadota</taxon>
        <taxon>Gammaproteobacteria</taxon>
        <taxon>Candidatus Kentrum</taxon>
    </lineage>
</organism>
<dbReference type="InterPro" id="IPR052715">
    <property type="entry name" value="RAYT_transposase"/>
</dbReference>
<dbReference type="EMBL" id="CAADFP010000378">
    <property type="protein sequence ID" value="VFK35468.1"/>
    <property type="molecule type" value="Genomic_DNA"/>
</dbReference>
<dbReference type="PANTHER" id="PTHR36966">
    <property type="entry name" value="REP-ASSOCIATED TYROSINE TRANSPOSASE"/>
    <property type="match status" value="1"/>
</dbReference>
<dbReference type="NCBIfam" id="NF047646">
    <property type="entry name" value="REP_Tyr_transpos"/>
    <property type="match status" value="1"/>
</dbReference>
<proteinExistence type="predicted"/>
<dbReference type="EMBL" id="CAADFM010000384">
    <property type="protein sequence ID" value="VFK23596.1"/>
    <property type="molecule type" value="Genomic_DNA"/>
</dbReference>